<dbReference type="Gene3D" id="3.10.450.50">
    <property type="match status" value="1"/>
</dbReference>
<accession>A0ABN3LI99</accession>
<protein>
    <submittedName>
        <fullName evidence="3">Nuclear transport factor 2 family protein</fullName>
    </submittedName>
</protein>
<sequence length="167" mass="17764">MKLRPTRAMTTLICAAAAITALGTTAFAAPPTDRHLPKIVADWSTAWNGTDPNALGTLFTPGGIYTDQAIGVTFHGRQEITGWKARTDNLIDNVHVTVHATHRDGDHLTIEAVYSGHLKGAPTPFAVPLATLLTLDGRQITSDQDFYSLNAVLAQSGLPAGWTPPTP</sequence>
<evidence type="ECO:0000256" key="1">
    <source>
        <dbReference type="SAM" id="SignalP"/>
    </source>
</evidence>
<dbReference type="SUPFAM" id="SSF54427">
    <property type="entry name" value="NTF2-like"/>
    <property type="match status" value="1"/>
</dbReference>
<gene>
    <name evidence="3" type="ORF">GCM10010276_23170</name>
</gene>
<dbReference type="EMBL" id="BAAASG010000006">
    <property type="protein sequence ID" value="GAA2484771.1"/>
    <property type="molecule type" value="Genomic_DNA"/>
</dbReference>
<feature type="chain" id="PRO_5047119967" evidence="1">
    <location>
        <begin position="29"/>
        <end position="167"/>
    </location>
</feature>
<dbReference type="InterPro" id="IPR037401">
    <property type="entry name" value="SnoaL-like"/>
</dbReference>
<dbReference type="Pfam" id="PF12680">
    <property type="entry name" value="SnoaL_2"/>
    <property type="match status" value="1"/>
</dbReference>
<dbReference type="InterPro" id="IPR032710">
    <property type="entry name" value="NTF2-like_dom_sf"/>
</dbReference>
<evidence type="ECO:0000259" key="2">
    <source>
        <dbReference type="Pfam" id="PF12680"/>
    </source>
</evidence>
<dbReference type="RefSeq" id="WP_344400053.1">
    <property type="nucleotide sequence ID" value="NZ_BAAASG010000006.1"/>
</dbReference>
<feature type="signal peptide" evidence="1">
    <location>
        <begin position="1"/>
        <end position="28"/>
    </location>
</feature>
<dbReference type="Proteomes" id="UP001501777">
    <property type="component" value="Unassembled WGS sequence"/>
</dbReference>
<comment type="caution">
    <text evidence="3">The sequence shown here is derived from an EMBL/GenBank/DDBJ whole genome shotgun (WGS) entry which is preliminary data.</text>
</comment>
<evidence type="ECO:0000313" key="4">
    <source>
        <dbReference type="Proteomes" id="UP001501777"/>
    </source>
</evidence>
<keyword evidence="4" id="KW-1185">Reference proteome</keyword>
<reference evidence="3 4" key="1">
    <citation type="journal article" date="2019" name="Int. J. Syst. Evol. Microbiol.">
        <title>The Global Catalogue of Microorganisms (GCM) 10K type strain sequencing project: providing services to taxonomists for standard genome sequencing and annotation.</title>
        <authorList>
            <consortium name="The Broad Institute Genomics Platform"/>
            <consortium name="The Broad Institute Genome Sequencing Center for Infectious Disease"/>
            <person name="Wu L."/>
            <person name="Ma J."/>
        </authorList>
    </citation>
    <scope>NUCLEOTIDE SEQUENCE [LARGE SCALE GENOMIC DNA]</scope>
    <source>
        <strain evidence="3 4">JCM 4395</strain>
    </source>
</reference>
<organism evidence="3 4">
    <name type="scientific">Streptomyces longisporus</name>
    <dbReference type="NCBI Taxonomy" id="1948"/>
    <lineage>
        <taxon>Bacteria</taxon>
        <taxon>Bacillati</taxon>
        <taxon>Actinomycetota</taxon>
        <taxon>Actinomycetes</taxon>
        <taxon>Kitasatosporales</taxon>
        <taxon>Streptomycetaceae</taxon>
        <taxon>Streptomyces</taxon>
    </lineage>
</organism>
<evidence type="ECO:0000313" key="3">
    <source>
        <dbReference type="EMBL" id="GAA2484771.1"/>
    </source>
</evidence>
<proteinExistence type="predicted"/>
<name>A0ABN3LI99_STRLO</name>
<feature type="domain" description="SnoaL-like" evidence="2">
    <location>
        <begin position="40"/>
        <end position="141"/>
    </location>
</feature>
<keyword evidence="1" id="KW-0732">Signal</keyword>